<feature type="region of interest" description="Disordered" evidence="13">
    <location>
        <begin position="1"/>
        <end position="22"/>
    </location>
</feature>
<name>A0ABQ8F2G7_9FUNG</name>
<keyword evidence="5 11" id="KW-0493">Microtubule</keyword>
<feature type="repeat" description="WD" evidence="12">
    <location>
        <begin position="279"/>
        <end position="320"/>
    </location>
</feature>
<feature type="repeat" description="WD" evidence="12">
    <location>
        <begin position="237"/>
        <end position="278"/>
    </location>
</feature>
<evidence type="ECO:0000256" key="7">
    <source>
        <dbReference type="ARBA" id="ARBA00022776"/>
    </source>
</evidence>
<evidence type="ECO:0000256" key="4">
    <source>
        <dbReference type="ARBA" id="ARBA00022618"/>
    </source>
</evidence>
<evidence type="ECO:0000256" key="8">
    <source>
        <dbReference type="ARBA" id="ARBA00023054"/>
    </source>
</evidence>
<dbReference type="SUPFAM" id="SSF109925">
    <property type="entry name" value="Lissencephaly-1 protein (Lis-1, PAF-AH alpha) N-terminal domain"/>
    <property type="match status" value="1"/>
</dbReference>
<feature type="repeat" description="WD" evidence="12">
    <location>
        <begin position="152"/>
        <end position="193"/>
    </location>
</feature>
<dbReference type="InterPro" id="IPR015943">
    <property type="entry name" value="WD40/YVTN_repeat-like_dom_sf"/>
</dbReference>
<dbReference type="InterPro" id="IPR017252">
    <property type="entry name" value="Dynein_regulator_LIS1"/>
</dbReference>
<evidence type="ECO:0000256" key="13">
    <source>
        <dbReference type="SAM" id="MobiDB-lite"/>
    </source>
</evidence>
<dbReference type="PROSITE" id="PS00678">
    <property type="entry name" value="WD_REPEATS_1"/>
    <property type="match status" value="2"/>
</dbReference>
<keyword evidence="2 11" id="KW-0963">Cytoplasm</keyword>
<dbReference type="InterPro" id="IPR001680">
    <property type="entry name" value="WD40_rpt"/>
</dbReference>
<comment type="similarity">
    <text evidence="11">Belongs to the WD repeat LIS1/nudF family.</text>
</comment>
<evidence type="ECO:0000256" key="2">
    <source>
        <dbReference type="ARBA" id="ARBA00022490"/>
    </source>
</evidence>
<feature type="repeat" description="WD" evidence="12">
    <location>
        <begin position="363"/>
        <end position="386"/>
    </location>
</feature>
<dbReference type="InterPro" id="IPR036322">
    <property type="entry name" value="WD40_repeat_dom_sf"/>
</dbReference>
<dbReference type="PRINTS" id="PR00320">
    <property type="entry name" value="GPROTEINBRPT"/>
</dbReference>
<accession>A0ABQ8F2G7</accession>
<feature type="repeat" description="WD" evidence="12">
    <location>
        <begin position="194"/>
        <end position="229"/>
    </location>
</feature>
<dbReference type="PROSITE" id="PS50294">
    <property type="entry name" value="WD_REPEATS_REGION"/>
    <property type="match status" value="6"/>
</dbReference>
<dbReference type="Gene3D" id="1.20.960.30">
    <property type="match status" value="1"/>
</dbReference>
<comment type="function">
    <text evidence="11">Positively regulates the activity of the minus-end directed microtubule motor protein dynein. May enhance dynein-mediated microtubule sliding by targeting dynein to the microtubule plus end. Required for nuclear migration during vegetative growth as well as development. Required for retrograde early endosome (EE) transport from the hyphal tip. Required for localization of dynein to the mitotic spindle poles. Recruits additional proteins to the dynein complex at SPBs.</text>
</comment>
<dbReference type="Pfam" id="PF24951">
    <property type="entry name" value="LisH_PAC1"/>
    <property type="match status" value="1"/>
</dbReference>
<dbReference type="PROSITE" id="PS50082">
    <property type="entry name" value="WD_REPEATS_2"/>
    <property type="match status" value="7"/>
</dbReference>
<comment type="subcellular location">
    <subcellularLocation>
        <location evidence="11">Cytoplasm</location>
        <location evidence="11">Cytoskeleton</location>
    </subcellularLocation>
    <subcellularLocation>
        <location evidence="11">Cytoplasm</location>
        <location evidence="11">Cytoskeleton</location>
        <location evidence="11">Spindle pole</location>
    </subcellularLocation>
    <text evidence="11">Localizes to the plus ends of microtubules at the hyphal tip and the mitotic spindle poles.</text>
</comment>
<keyword evidence="9 11" id="KW-0206">Cytoskeleton</keyword>
<evidence type="ECO:0000256" key="12">
    <source>
        <dbReference type="PROSITE-ProRule" id="PRU00221"/>
    </source>
</evidence>
<keyword evidence="1 11" id="KW-0813">Transport</keyword>
<evidence type="ECO:0000259" key="14">
    <source>
        <dbReference type="Pfam" id="PF24951"/>
    </source>
</evidence>
<protein>
    <recommendedName>
        <fullName evidence="11">Nuclear distribution protein PAC1</fullName>
    </recommendedName>
    <alternativeName>
        <fullName evidence="11">Lissencephaly-1 homolog</fullName>
        <shortName evidence="11">LIS-1</shortName>
    </alternativeName>
    <alternativeName>
        <fullName evidence="11">nudF homolog</fullName>
    </alternativeName>
</protein>
<evidence type="ECO:0000256" key="1">
    <source>
        <dbReference type="ARBA" id="ARBA00022448"/>
    </source>
</evidence>
<evidence type="ECO:0000256" key="6">
    <source>
        <dbReference type="ARBA" id="ARBA00022737"/>
    </source>
</evidence>
<dbReference type="SUPFAM" id="SSF50978">
    <property type="entry name" value="WD40 repeat-like"/>
    <property type="match status" value="1"/>
</dbReference>
<dbReference type="InterPro" id="IPR019775">
    <property type="entry name" value="WD40_repeat_CS"/>
</dbReference>
<evidence type="ECO:0000256" key="11">
    <source>
        <dbReference type="HAMAP-Rule" id="MF_03141"/>
    </source>
</evidence>
<dbReference type="PIRSF" id="PIRSF037647">
    <property type="entry name" value="Dynein_regulator_Lis1"/>
    <property type="match status" value="1"/>
</dbReference>
<gene>
    <name evidence="11" type="primary">PAC1</name>
    <name evidence="11" type="synonym">LIS1</name>
    <name evidence="15" type="ORF">BASA50_010169</name>
</gene>
<dbReference type="InterPro" id="IPR037190">
    <property type="entry name" value="LIS1_N"/>
</dbReference>
<dbReference type="EMBL" id="JAFCIX010000469">
    <property type="protein sequence ID" value="KAH6589294.1"/>
    <property type="molecule type" value="Genomic_DNA"/>
</dbReference>
<keyword evidence="16" id="KW-1185">Reference proteome</keyword>
<dbReference type="HAMAP" id="MF_03141">
    <property type="entry name" value="lis1"/>
    <property type="match status" value="1"/>
</dbReference>
<feature type="coiled-coil region" evidence="11">
    <location>
        <begin position="101"/>
        <end position="128"/>
    </location>
</feature>
<dbReference type="Gene3D" id="2.130.10.10">
    <property type="entry name" value="YVTN repeat-like/Quinoprotein amine dehydrogenase"/>
    <property type="match status" value="1"/>
</dbReference>
<comment type="caution">
    <text evidence="15">The sequence shown here is derived from an EMBL/GenBank/DDBJ whole genome shotgun (WGS) entry which is preliminary data.</text>
</comment>
<dbReference type="InterPro" id="IPR056795">
    <property type="entry name" value="PAC1-like_LisH-like_dom"/>
</dbReference>
<dbReference type="InterPro" id="IPR020472">
    <property type="entry name" value="WD40_PAC1"/>
</dbReference>
<dbReference type="CDD" id="cd00200">
    <property type="entry name" value="WD40"/>
    <property type="match status" value="1"/>
</dbReference>
<feature type="repeat" description="WD" evidence="12">
    <location>
        <begin position="387"/>
        <end position="428"/>
    </location>
</feature>
<keyword evidence="4 11" id="KW-0132">Cell division</keyword>
<comment type="subunit">
    <text evidence="11">Self-associates. Interacts with NDL1 and dynein.</text>
</comment>
<dbReference type="PANTHER" id="PTHR19848:SF8">
    <property type="entry name" value="F-BOX AND WD REPEAT DOMAIN CONTAINING 7"/>
    <property type="match status" value="1"/>
</dbReference>
<keyword evidence="10 11" id="KW-0131">Cell cycle</keyword>
<keyword evidence="6" id="KW-0677">Repeat</keyword>
<dbReference type="Proteomes" id="UP001648503">
    <property type="component" value="Unassembled WGS sequence"/>
</dbReference>
<evidence type="ECO:0000256" key="5">
    <source>
        <dbReference type="ARBA" id="ARBA00022701"/>
    </source>
</evidence>
<keyword evidence="8 11" id="KW-0175">Coiled coil</keyword>
<dbReference type="InterPro" id="IPR006594">
    <property type="entry name" value="LisH"/>
</dbReference>
<dbReference type="PANTHER" id="PTHR19848">
    <property type="entry name" value="WD40 REPEAT PROTEIN"/>
    <property type="match status" value="1"/>
</dbReference>
<dbReference type="SMART" id="SM00320">
    <property type="entry name" value="WD40"/>
    <property type="match status" value="7"/>
</dbReference>
<dbReference type="PROSITE" id="PS50896">
    <property type="entry name" value="LISH"/>
    <property type="match status" value="1"/>
</dbReference>
<evidence type="ECO:0000256" key="10">
    <source>
        <dbReference type="ARBA" id="ARBA00023306"/>
    </source>
</evidence>
<reference evidence="15 16" key="1">
    <citation type="submission" date="2021-02" db="EMBL/GenBank/DDBJ databases">
        <title>Variation within the Batrachochytrium salamandrivorans European outbreak.</title>
        <authorList>
            <person name="Kelly M."/>
            <person name="Pasmans F."/>
            <person name="Shea T.P."/>
            <person name="Munoz J.F."/>
            <person name="Carranza S."/>
            <person name="Cuomo C.A."/>
            <person name="Martel A."/>
        </authorList>
    </citation>
    <scope>NUCLEOTIDE SEQUENCE [LARGE SCALE GENOMIC DNA]</scope>
    <source>
        <strain evidence="15 16">AMFP18/2</strain>
    </source>
</reference>
<dbReference type="Pfam" id="PF00400">
    <property type="entry name" value="WD40"/>
    <property type="match status" value="7"/>
</dbReference>
<keyword evidence="7 11" id="KW-0498">Mitosis</keyword>
<comment type="domain">
    <text evidence="11">Dimerization mediated by the LisH domain may be required to activate dynein.</text>
</comment>
<feature type="repeat" description="WD" evidence="12">
    <location>
        <begin position="429"/>
        <end position="460"/>
    </location>
</feature>
<feature type="domain" description="PAC1-like LisH-like dimerisation" evidence="14">
    <location>
        <begin position="31"/>
        <end position="63"/>
    </location>
</feature>
<evidence type="ECO:0000256" key="9">
    <source>
        <dbReference type="ARBA" id="ARBA00023212"/>
    </source>
</evidence>
<evidence type="ECO:0000313" key="16">
    <source>
        <dbReference type="Proteomes" id="UP001648503"/>
    </source>
</evidence>
<keyword evidence="3 12" id="KW-0853">WD repeat</keyword>
<evidence type="ECO:0000313" key="15">
    <source>
        <dbReference type="EMBL" id="KAH6589294.1"/>
    </source>
</evidence>
<evidence type="ECO:0000256" key="3">
    <source>
        <dbReference type="ARBA" id="ARBA00022574"/>
    </source>
</evidence>
<proteinExistence type="inferred from homology"/>
<sequence length="463" mass="50468">MMASSLSSSLLSPESSSLTTPSASRSLLSARQQEDLRLAILDYLWTSNLPLSFDAFGAETGISKNHPPVTPDAPSPSPQLSFVADGKQRYSGLLEKKWTSVIRLQKKIMELESQMAQLKTELETASTRGPPRAAANGAATSVLPHAAEKHRLAGHRGPINKIAFHPVYSILATASDDTTIKIWDYETGTFERTVKGHTKAVNDVAYHPAGSCLLSCSADLSIKLWNVENDYECLRTMHGHGHSVSAVAFSPDGESFLTASRDSTIRLWETATGFATRTIQGHNDWVRDIAWSADGALVASCSNDQSILIWDSSTWSQISHLLGHTHVVESVAFSPLSQTPSMTKLALQTAVTVQPSSSGSQYFVASASRDKTIKLWDAISGQCIHTIIGHENWIRDIAFYPSSPYLISVSDDKSMRVWDTATGKSVKTLESHAQFVTCCAIHQSERILATASVDQTCKLWVCM</sequence>
<organism evidence="15 16">
    <name type="scientific">Batrachochytrium salamandrivorans</name>
    <dbReference type="NCBI Taxonomy" id="1357716"/>
    <lineage>
        <taxon>Eukaryota</taxon>
        <taxon>Fungi</taxon>
        <taxon>Fungi incertae sedis</taxon>
        <taxon>Chytridiomycota</taxon>
        <taxon>Chytridiomycota incertae sedis</taxon>
        <taxon>Chytridiomycetes</taxon>
        <taxon>Rhizophydiales</taxon>
        <taxon>Rhizophydiales incertae sedis</taxon>
        <taxon>Batrachochytrium</taxon>
    </lineage>
</organism>